<accession>A0AAU7U8C5</accession>
<gene>
    <name evidence="1" type="primary">ddrC</name>
    <name evidence="1" type="ORF">ABOD76_12750</name>
</gene>
<dbReference type="AlphaFoldDB" id="A0AAU7U8C5"/>
<name>A0AAU7U8C5_9DEIO</name>
<protein>
    <submittedName>
        <fullName evidence="1">DNA damage response protein DdrC</fullName>
    </submittedName>
</protein>
<dbReference type="NCBIfam" id="NF033622">
    <property type="entry name" value="repair_DdrC"/>
    <property type="match status" value="1"/>
</dbReference>
<dbReference type="KEGG" id="dsc:ABOD76_12750"/>
<reference evidence="1" key="1">
    <citation type="submission" date="2024-06" db="EMBL/GenBank/DDBJ databases">
        <title>Draft Genome Sequence of Deinococcus sonorensis Type Strain KR-87, a Biofilm Producing Representative of the Genus Deinococcus.</title>
        <authorList>
            <person name="Boren L.S."/>
            <person name="Grosso R.A."/>
            <person name="Hugenberg-Cox A.N."/>
            <person name="Hill J.T.E."/>
            <person name="Albert C.M."/>
            <person name="Tuohy J.M."/>
        </authorList>
    </citation>
    <scope>NUCLEOTIDE SEQUENCE</scope>
    <source>
        <strain evidence="1">KR-87</strain>
    </source>
</reference>
<sequence>MKLLAQMIQVGPRSLPAQGGLVQADAVFEMLGLTRPEAWEPYAQLHDFTSPKRDFGFGPEPTLSLPEVVRLAFNTQTTQARRWQRQAQGWLVRMLSGDVRLSAEIAERNPEPEARRWLHARLENQEARKTLMSTVARHGGSGPIYGQLGSISNRSVLGMNSASLRQERGVRATRDGLRTDELLRLSYLESATARAIEERGVQGNEPILALHRDLAERERQTWGGSVAGSAPQAG</sequence>
<organism evidence="1">
    <name type="scientific">Deinococcus sonorensis KR-87</name>
    <dbReference type="NCBI Taxonomy" id="694439"/>
    <lineage>
        <taxon>Bacteria</taxon>
        <taxon>Thermotogati</taxon>
        <taxon>Deinococcota</taxon>
        <taxon>Deinococci</taxon>
        <taxon>Deinococcales</taxon>
        <taxon>Deinococcaceae</taxon>
        <taxon>Deinococcus</taxon>
    </lineage>
</organism>
<evidence type="ECO:0000313" key="1">
    <source>
        <dbReference type="EMBL" id="XBV84309.1"/>
    </source>
</evidence>
<dbReference type="EMBL" id="CP158299">
    <property type="protein sequence ID" value="XBV84309.1"/>
    <property type="molecule type" value="Genomic_DNA"/>
</dbReference>
<dbReference type="RefSeq" id="WP_350242347.1">
    <property type="nucleotide sequence ID" value="NZ_CP158299.1"/>
</dbReference>
<proteinExistence type="predicted"/>